<accession>A0ABV7RC10</accession>
<sequence length="178" mass="19760">MTFRQKKNIQHALKKYCLNIFVYITLLVSALVHANESYQLPIAGDYIFTAGLNNTVIAIGKDKNCIIKNLTAAIGSDPRLSPRLSNDGEYVILSEHDYIAKNELISCTKQAKVTSIKSILFDINKAKGLVLSADIYSTSPHGYLAEVYDTKSKKEAIIAKGFFDKRKSIKNSSTMYSA</sequence>
<gene>
    <name evidence="2" type="ORF">ACFOLG_01925</name>
</gene>
<keyword evidence="1" id="KW-1133">Transmembrane helix</keyword>
<protein>
    <submittedName>
        <fullName evidence="2">Uncharacterized protein</fullName>
    </submittedName>
</protein>
<keyword evidence="1" id="KW-0472">Membrane</keyword>
<reference evidence="3" key="1">
    <citation type="journal article" date="2019" name="Int. J. Syst. Evol. Microbiol.">
        <title>The Global Catalogue of Microorganisms (GCM) 10K type strain sequencing project: providing services to taxonomists for standard genome sequencing and annotation.</title>
        <authorList>
            <consortium name="The Broad Institute Genomics Platform"/>
            <consortium name="The Broad Institute Genome Sequencing Center for Infectious Disease"/>
            <person name="Wu L."/>
            <person name="Ma J."/>
        </authorList>
    </citation>
    <scope>NUCLEOTIDE SEQUENCE [LARGE SCALE GENOMIC DNA]</scope>
    <source>
        <strain evidence="3">KCTC 42742</strain>
    </source>
</reference>
<feature type="transmembrane region" description="Helical" evidence="1">
    <location>
        <begin position="16"/>
        <end position="34"/>
    </location>
</feature>
<evidence type="ECO:0000313" key="3">
    <source>
        <dbReference type="Proteomes" id="UP001595741"/>
    </source>
</evidence>
<dbReference type="EMBL" id="JBHRXN010000005">
    <property type="protein sequence ID" value="MFC3530932.1"/>
    <property type="molecule type" value="Genomic_DNA"/>
</dbReference>
<evidence type="ECO:0000313" key="2">
    <source>
        <dbReference type="EMBL" id="MFC3530932.1"/>
    </source>
</evidence>
<keyword evidence="3" id="KW-1185">Reference proteome</keyword>
<proteinExistence type="predicted"/>
<comment type="caution">
    <text evidence="2">The sequence shown here is derived from an EMBL/GenBank/DDBJ whole genome shotgun (WGS) entry which is preliminary data.</text>
</comment>
<organism evidence="2 3">
    <name type="scientific">Vogesella facilis</name>
    <dbReference type="NCBI Taxonomy" id="1655232"/>
    <lineage>
        <taxon>Bacteria</taxon>
        <taxon>Pseudomonadati</taxon>
        <taxon>Pseudomonadota</taxon>
        <taxon>Betaproteobacteria</taxon>
        <taxon>Neisseriales</taxon>
        <taxon>Chromobacteriaceae</taxon>
        <taxon>Vogesella</taxon>
    </lineage>
</organism>
<dbReference type="RefSeq" id="WP_386087814.1">
    <property type="nucleotide sequence ID" value="NZ_JBHRXN010000005.1"/>
</dbReference>
<dbReference type="Proteomes" id="UP001595741">
    <property type="component" value="Unassembled WGS sequence"/>
</dbReference>
<keyword evidence="1" id="KW-0812">Transmembrane</keyword>
<name>A0ABV7RC10_9NEIS</name>
<evidence type="ECO:0000256" key="1">
    <source>
        <dbReference type="SAM" id="Phobius"/>
    </source>
</evidence>